<dbReference type="InterPro" id="IPR011051">
    <property type="entry name" value="RmlC_Cupin_sf"/>
</dbReference>
<gene>
    <name evidence="2" type="ORF">AB4874_09150</name>
</gene>
<dbReference type="InterPro" id="IPR014710">
    <property type="entry name" value="RmlC-like_jellyroll"/>
</dbReference>
<evidence type="ECO:0000313" key="3">
    <source>
        <dbReference type="Proteomes" id="UP001557465"/>
    </source>
</evidence>
<dbReference type="InterPro" id="IPR025979">
    <property type="entry name" value="ChrR-like_cupin_dom"/>
</dbReference>
<dbReference type="Gene3D" id="2.60.120.10">
    <property type="entry name" value="Jelly Rolls"/>
    <property type="match status" value="1"/>
</dbReference>
<dbReference type="Pfam" id="PF12973">
    <property type="entry name" value="Cupin_7"/>
    <property type="match status" value="2"/>
</dbReference>
<dbReference type="RefSeq" id="WP_295533292.1">
    <property type="nucleotide sequence ID" value="NZ_JBFRYC010000004.1"/>
</dbReference>
<keyword evidence="3" id="KW-1185">Reference proteome</keyword>
<accession>A0ABV3TJS3</accession>
<evidence type="ECO:0000259" key="1">
    <source>
        <dbReference type="Pfam" id="PF12973"/>
    </source>
</evidence>
<feature type="domain" description="ChrR-like cupin" evidence="1">
    <location>
        <begin position="9"/>
        <end position="111"/>
    </location>
</feature>
<name>A0ABV3TJS3_9RHOB</name>
<proteinExistence type="predicted"/>
<dbReference type="CDD" id="cd20303">
    <property type="entry name" value="cupin_ChrR_1"/>
    <property type="match status" value="1"/>
</dbReference>
<dbReference type="Proteomes" id="UP001557465">
    <property type="component" value="Unassembled WGS sequence"/>
</dbReference>
<dbReference type="EMBL" id="JBFRYC010000004">
    <property type="protein sequence ID" value="MEX1661817.1"/>
    <property type="molecule type" value="Genomic_DNA"/>
</dbReference>
<feature type="domain" description="ChrR-like cupin" evidence="1">
    <location>
        <begin position="129"/>
        <end position="214"/>
    </location>
</feature>
<evidence type="ECO:0000313" key="2">
    <source>
        <dbReference type="EMBL" id="MEX1661817.1"/>
    </source>
</evidence>
<sequence>MELNSDFSKRVLVQSEALAWVGSPSAGVARRMLDRIGDEVARATSVVRFEPGHKFTPHTHGGGEEFLVLEGVFQDEHGDYPAGTYVRNPPGTRHTPGAQEGCTIFVKLWQFDAADRDQFRKHISEGRSPAGPGVERAELHRDDREVVSHFTLAPGATLRVDEPGGIELFVLRGEIGEQGDTLGQGAWLRLPDGAPLIAIAGDAGCDLWMKTGHLRFVAAPDA</sequence>
<protein>
    <submittedName>
        <fullName evidence="2">Cupin domain-containing protein</fullName>
    </submittedName>
</protein>
<reference evidence="2 3" key="1">
    <citation type="journal article" date="2011" name="Int. J. Syst. Evol. Microbiol.">
        <title>Zhongshania antarctica gen. nov., sp. nov. and Zhongshania guokunii sp. nov., gammaproteobacteria respectively isolated from coastal attached (fast) ice and surface seawater of the Antarctic.</title>
        <authorList>
            <person name="Li H.J."/>
            <person name="Zhang X.Y."/>
            <person name="Chen C.X."/>
            <person name="Zhang Y.J."/>
            <person name="Gao Z.M."/>
            <person name="Yu Y."/>
            <person name="Chen X.L."/>
            <person name="Chen B."/>
            <person name="Zhang Y.Z."/>
        </authorList>
    </citation>
    <scope>NUCLEOTIDE SEQUENCE [LARGE SCALE GENOMIC DNA]</scope>
    <source>
        <strain evidence="2 3">15-R06ZXC-3</strain>
    </source>
</reference>
<organism evidence="2 3">
    <name type="scientific">Thioclava arctica</name>
    <dbReference type="NCBI Taxonomy" id="3238301"/>
    <lineage>
        <taxon>Bacteria</taxon>
        <taxon>Pseudomonadati</taxon>
        <taxon>Pseudomonadota</taxon>
        <taxon>Alphaproteobacteria</taxon>
        <taxon>Rhodobacterales</taxon>
        <taxon>Paracoccaceae</taxon>
        <taxon>Thioclava</taxon>
    </lineage>
</organism>
<dbReference type="SUPFAM" id="SSF51182">
    <property type="entry name" value="RmlC-like cupins"/>
    <property type="match status" value="2"/>
</dbReference>
<comment type="caution">
    <text evidence="2">The sequence shown here is derived from an EMBL/GenBank/DDBJ whole genome shotgun (WGS) entry which is preliminary data.</text>
</comment>